<dbReference type="EMBL" id="KE651167">
    <property type="protein sequence ID" value="EEB08305.1"/>
    <property type="molecule type" value="Genomic_DNA"/>
</dbReference>
<dbReference type="Gene3D" id="3.40.50.300">
    <property type="entry name" value="P-loop containing nucleotide triphosphate hydrolases"/>
    <property type="match status" value="1"/>
</dbReference>
<evidence type="ECO:0000313" key="10">
    <source>
        <dbReference type="EMBL" id="EEB08305.1"/>
    </source>
</evidence>
<dbReference type="InterPro" id="IPR048866">
    <property type="entry name" value="ORC5_lid"/>
</dbReference>
<dbReference type="STRING" id="402676.B6K498"/>
<dbReference type="PANTHER" id="PTHR12705">
    <property type="entry name" value="ORIGIN RECOGNITION COMPLEX SUBUNIT 5"/>
    <property type="match status" value="1"/>
</dbReference>
<dbReference type="InterPro" id="IPR027417">
    <property type="entry name" value="P-loop_NTPase"/>
</dbReference>
<dbReference type="InterPro" id="IPR047088">
    <property type="entry name" value="ORC5_C"/>
</dbReference>
<feature type="domain" description="ORC5 lid" evidence="9">
    <location>
        <begin position="213"/>
        <end position="268"/>
    </location>
</feature>
<dbReference type="Pfam" id="PF13191">
    <property type="entry name" value="AAA_16"/>
    <property type="match status" value="1"/>
</dbReference>
<dbReference type="GO" id="GO:0000785">
    <property type="term" value="C:chromatin"/>
    <property type="evidence" value="ECO:0007669"/>
    <property type="project" value="EnsemblFungi"/>
</dbReference>
<dbReference type="JaponicusDB" id="SJAG_03451">
    <property type="gene designation" value="orc5"/>
</dbReference>
<accession>B6K498</accession>
<evidence type="ECO:0000259" key="9">
    <source>
        <dbReference type="Pfam" id="PF21639"/>
    </source>
</evidence>
<evidence type="ECO:0000256" key="6">
    <source>
        <dbReference type="ARBA" id="ARBA00023242"/>
    </source>
</evidence>
<dbReference type="PANTHER" id="PTHR12705:SF0">
    <property type="entry name" value="ORIGIN RECOGNITION COMPLEX SUBUNIT 5"/>
    <property type="match status" value="1"/>
</dbReference>
<keyword evidence="12" id="KW-1185">Reference proteome</keyword>
<dbReference type="GO" id="GO:0003688">
    <property type="term" value="F:DNA replication origin binding"/>
    <property type="evidence" value="ECO:0000318"/>
    <property type="project" value="GO_Central"/>
</dbReference>
<feature type="domain" description="Orc1-like AAA ATPase" evidence="7">
    <location>
        <begin position="13"/>
        <end position="153"/>
    </location>
</feature>
<keyword evidence="6" id="KW-0539">Nucleus</keyword>
<protein>
    <submittedName>
        <fullName evidence="10">Origin recognition complex subunit Orc5</fullName>
    </submittedName>
</protein>
<dbReference type="VEuPathDB" id="FungiDB:SJAG_03451"/>
<comment type="similarity">
    <text evidence="2">Belongs to the ORC5 family.</text>
</comment>
<keyword evidence="5" id="KW-0067">ATP-binding</keyword>
<evidence type="ECO:0000259" key="7">
    <source>
        <dbReference type="Pfam" id="PF13191"/>
    </source>
</evidence>
<dbReference type="InterPro" id="IPR041664">
    <property type="entry name" value="AAA_16"/>
</dbReference>
<name>B6K498_SCHJY</name>
<proteinExistence type="inferred from homology"/>
<dbReference type="RefSeq" id="XP_002174598.1">
    <property type="nucleotide sequence ID" value="XM_002174562.2"/>
</dbReference>
<dbReference type="GO" id="GO:0006270">
    <property type="term" value="P:DNA replication initiation"/>
    <property type="evidence" value="ECO:0000318"/>
    <property type="project" value="GO_Central"/>
</dbReference>
<comment type="subcellular location">
    <subcellularLocation>
        <location evidence="1">Nucleus</location>
    </subcellularLocation>
</comment>
<evidence type="ECO:0000256" key="1">
    <source>
        <dbReference type="ARBA" id="ARBA00004123"/>
    </source>
</evidence>
<reference evidence="10 12" key="1">
    <citation type="journal article" date="2011" name="Science">
        <title>Comparative functional genomics of the fission yeasts.</title>
        <authorList>
            <person name="Rhind N."/>
            <person name="Chen Z."/>
            <person name="Yassour M."/>
            <person name="Thompson D.A."/>
            <person name="Haas B.J."/>
            <person name="Habib N."/>
            <person name="Wapinski I."/>
            <person name="Roy S."/>
            <person name="Lin M.F."/>
            <person name="Heiman D.I."/>
            <person name="Young S.K."/>
            <person name="Furuya K."/>
            <person name="Guo Y."/>
            <person name="Pidoux A."/>
            <person name="Chen H.M."/>
            <person name="Robbertse B."/>
            <person name="Goldberg J.M."/>
            <person name="Aoki K."/>
            <person name="Bayne E.H."/>
            <person name="Berlin A.M."/>
            <person name="Desjardins C.A."/>
            <person name="Dobbs E."/>
            <person name="Dukaj L."/>
            <person name="Fan L."/>
            <person name="FitzGerald M.G."/>
            <person name="French C."/>
            <person name="Gujja S."/>
            <person name="Hansen K."/>
            <person name="Keifenheim D."/>
            <person name="Levin J.Z."/>
            <person name="Mosher R.A."/>
            <person name="Mueller C.A."/>
            <person name="Pfiffner J."/>
            <person name="Priest M."/>
            <person name="Russ C."/>
            <person name="Smialowska A."/>
            <person name="Swoboda P."/>
            <person name="Sykes S.M."/>
            <person name="Vaughn M."/>
            <person name="Vengrova S."/>
            <person name="Yoder R."/>
            <person name="Zeng Q."/>
            <person name="Allshire R."/>
            <person name="Baulcombe D."/>
            <person name="Birren B.W."/>
            <person name="Brown W."/>
            <person name="Ekwall K."/>
            <person name="Kellis M."/>
            <person name="Leatherwood J."/>
            <person name="Levin H."/>
            <person name="Margalit H."/>
            <person name="Martienssen R."/>
            <person name="Nieduszynski C.A."/>
            <person name="Spatafora J.W."/>
            <person name="Friedman N."/>
            <person name="Dalgaard J.Z."/>
            <person name="Baumann P."/>
            <person name="Niki H."/>
            <person name="Regev A."/>
            <person name="Nusbaum C."/>
        </authorList>
    </citation>
    <scope>NUCLEOTIDE SEQUENCE [LARGE SCALE GENOMIC DNA]</scope>
    <source>
        <strain evidence="12">yFS275 / FY16936</strain>
    </source>
</reference>
<evidence type="ECO:0000256" key="2">
    <source>
        <dbReference type="ARBA" id="ARBA00006269"/>
    </source>
</evidence>
<dbReference type="eggNOG" id="KOG2543">
    <property type="taxonomic scope" value="Eukaryota"/>
</dbReference>
<dbReference type="OMA" id="QLRRWHG"/>
<evidence type="ECO:0000313" key="12">
    <source>
        <dbReference type="Proteomes" id="UP000001744"/>
    </source>
</evidence>
<keyword evidence="3" id="KW-0235">DNA replication</keyword>
<organism evidence="10 12">
    <name type="scientific">Schizosaccharomyces japonicus (strain yFS275 / FY16936)</name>
    <name type="common">Fission yeast</name>
    <dbReference type="NCBI Taxonomy" id="402676"/>
    <lineage>
        <taxon>Eukaryota</taxon>
        <taxon>Fungi</taxon>
        <taxon>Dikarya</taxon>
        <taxon>Ascomycota</taxon>
        <taxon>Taphrinomycotina</taxon>
        <taxon>Schizosaccharomycetes</taxon>
        <taxon>Schizosaccharomycetales</taxon>
        <taxon>Schizosaccharomycetaceae</taxon>
        <taxon>Schizosaccharomyces</taxon>
    </lineage>
</organism>
<gene>
    <name evidence="11" type="primary">orc5</name>
    <name evidence="10" type="ORF">SJAG_03451</name>
</gene>
<dbReference type="GO" id="GO:0005664">
    <property type="term" value="C:nuclear origin of replication recognition complex"/>
    <property type="evidence" value="ECO:0000318"/>
    <property type="project" value="GO_Central"/>
</dbReference>
<dbReference type="OrthoDB" id="365981at2759"/>
<dbReference type="GO" id="GO:1902975">
    <property type="term" value="P:mitotic DNA replication initiation"/>
    <property type="evidence" value="ECO:0007669"/>
    <property type="project" value="EnsemblFungi"/>
</dbReference>
<evidence type="ECO:0000259" key="8">
    <source>
        <dbReference type="Pfam" id="PF14630"/>
    </source>
</evidence>
<dbReference type="SUPFAM" id="SSF52540">
    <property type="entry name" value="P-loop containing nucleoside triphosphate hydrolases"/>
    <property type="match status" value="1"/>
</dbReference>
<sequence length="453" mass="51787">MNTENLNDYLNQRVYCRETQSKLLSTLLFQKVAKSPCVILYGPKSTAKTVMLRHCFSYTRCKHAWIDTQECFTLELLLYRTLIQLGVEQNLAQKKGTHINSFCNVLSAHLSTLNEHTYIVLDRLDELPELNQHIFKVLVGLSEFSGQNNVSVIIVMNKHPNRLLGTASVPVVHFPQYTKDEILDICQHTAPSLDFVDRTGEQEFEDEIELSVWMQYCAFLWDVFGAQCLNDYVAFREILDYHWPKFVSPIVEGDVHPADYAQLHKLAKDSLVSDETITRRLHLVHSNQNQLSQIDLNLSCVAKFLLISAFLASYNPSHLDSQLFSKRSSGRKIRHRKTRVHGDGSFGKSEKSASARNASLSRLALGPKPFDLERLIAIYYAISEYQDMNLFAEVFTQVSNLCTLKMIVPTKDRCIRTLDAPRFKVNIPKEYAEAIALSLSLDLNNYLANNDSW</sequence>
<evidence type="ECO:0000313" key="11">
    <source>
        <dbReference type="JaponicusDB" id="SJAG_03451"/>
    </source>
</evidence>
<evidence type="ECO:0000256" key="4">
    <source>
        <dbReference type="ARBA" id="ARBA00022741"/>
    </source>
</evidence>
<dbReference type="Pfam" id="PF14630">
    <property type="entry name" value="ORC5_C"/>
    <property type="match status" value="1"/>
</dbReference>
<dbReference type="Pfam" id="PF21639">
    <property type="entry name" value="ORC5_lid"/>
    <property type="match status" value="1"/>
</dbReference>
<feature type="domain" description="Origin recognition complex subunit 5 C-terminal" evidence="8">
    <location>
        <begin position="298"/>
        <end position="447"/>
    </location>
</feature>
<dbReference type="HOGENOM" id="CLU_028223_2_0_1"/>
<evidence type="ECO:0000256" key="5">
    <source>
        <dbReference type="ARBA" id="ARBA00022840"/>
    </source>
</evidence>
<dbReference type="Proteomes" id="UP000001744">
    <property type="component" value="Unassembled WGS sequence"/>
</dbReference>
<dbReference type="AlphaFoldDB" id="B6K498"/>
<dbReference type="InterPro" id="IPR020796">
    <property type="entry name" value="ORC5"/>
</dbReference>
<evidence type="ECO:0000256" key="3">
    <source>
        <dbReference type="ARBA" id="ARBA00022705"/>
    </source>
</evidence>
<dbReference type="GeneID" id="7051649"/>
<keyword evidence="4" id="KW-0547">Nucleotide-binding</keyword>